<dbReference type="PANTHER" id="PTHR21600:SF91">
    <property type="entry name" value="DUAL-SPECIFICITY RNA PSEUDOURIDINE SYNTHASE RLUA"/>
    <property type="match status" value="1"/>
</dbReference>
<comment type="catalytic activity">
    <reaction evidence="6">
        <text>uridine(746) in 23S rRNA = pseudouridine(746) in 23S rRNA</text>
        <dbReference type="Rhea" id="RHEA:42548"/>
        <dbReference type="Rhea" id="RHEA-COMP:10109"/>
        <dbReference type="Rhea" id="RHEA-COMP:10110"/>
        <dbReference type="ChEBI" id="CHEBI:65314"/>
        <dbReference type="ChEBI" id="CHEBI:65315"/>
        <dbReference type="EC" id="5.4.99.29"/>
    </reaction>
</comment>
<comment type="similarity">
    <text evidence="1">Belongs to the pseudouridine synthase RluA family.</text>
</comment>
<comment type="catalytic activity">
    <reaction evidence="5">
        <text>uridine(32) in tRNA = pseudouridine(32) in tRNA</text>
        <dbReference type="Rhea" id="RHEA:42544"/>
        <dbReference type="Rhea" id="RHEA-COMP:10107"/>
        <dbReference type="Rhea" id="RHEA-COMP:10108"/>
        <dbReference type="ChEBI" id="CHEBI:65314"/>
        <dbReference type="ChEBI" id="CHEBI:65315"/>
        <dbReference type="EC" id="5.4.99.28"/>
    </reaction>
</comment>
<comment type="caution">
    <text evidence="17">The sequence shown here is derived from an EMBL/GenBank/DDBJ whole genome shotgun (WGS) entry which is preliminary data.</text>
</comment>
<sequence length="223" mass="24609">MLTEAQQLQVVYADAAIVVLNKPSGLLAVPGKTSDHCLSGMAQAQFPDALIVHRLDMSTSGLMVMARGIASQRLLNADFAERRVHKRYVALASGDCRESESHASDEWQTIELPIMVDWPRRPLRKIDLELGKPSSTRWRTLHYDSQRNATRLELEPLTGRTHQLRVHLQAIGHPIVGDALYAPPEIAAASPRLLLHASELAFAHPQTGARLSFQLADGFDAQA</sequence>
<protein>
    <recommendedName>
        <fullName evidence="10">Dual-specificity RNA pseudouridine synthase RluA</fullName>
        <ecNumber evidence="8">5.4.99.28</ecNumber>
        <ecNumber evidence="9">5.4.99.29</ecNumber>
    </recommendedName>
    <alternativeName>
        <fullName evidence="11">23S rRNA pseudouridine(746) synthase</fullName>
    </alternativeName>
    <alternativeName>
        <fullName evidence="14">Ribosomal large subunit pseudouridine synthase A</fullName>
    </alternativeName>
    <alternativeName>
        <fullName evidence="13">rRNA pseudouridylate synthase A</fullName>
    </alternativeName>
    <alternativeName>
        <fullName evidence="15">rRNA-uridine isomerase A</fullName>
    </alternativeName>
    <alternativeName>
        <fullName evidence="12">tRNA pseudouridine(32) synthase</fullName>
    </alternativeName>
</protein>
<dbReference type="SUPFAM" id="SSF55120">
    <property type="entry name" value="Pseudouridine synthase"/>
    <property type="match status" value="1"/>
</dbReference>
<keyword evidence="4" id="KW-0413">Isomerase</keyword>
<evidence type="ECO:0000256" key="6">
    <source>
        <dbReference type="ARBA" id="ARBA00036916"/>
    </source>
</evidence>
<dbReference type="RefSeq" id="WP_117177608.1">
    <property type="nucleotide sequence ID" value="NZ_QFZK01000006.1"/>
</dbReference>
<dbReference type="GO" id="GO:0000455">
    <property type="term" value="P:enzyme-directed rRNA pseudouridine synthesis"/>
    <property type="evidence" value="ECO:0007669"/>
    <property type="project" value="TreeGrafter"/>
</dbReference>
<keyword evidence="18" id="KW-1185">Reference proteome</keyword>
<keyword evidence="3" id="KW-0819">tRNA processing</keyword>
<evidence type="ECO:0000256" key="15">
    <source>
        <dbReference type="ARBA" id="ARBA00043143"/>
    </source>
</evidence>
<evidence type="ECO:0000256" key="14">
    <source>
        <dbReference type="ARBA" id="ARBA00042883"/>
    </source>
</evidence>
<evidence type="ECO:0000256" key="3">
    <source>
        <dbReference type="ARBA" id="ARBA00022694"/>
    </source>
</evidence>
<evidence type="ECO:0000256" key="2">
    <source>
        <dbReference type="ARBA" id="ARBA00022552"/>
    </source>
</evidence>
<organism evidence="17 18">
    <name type="scientific">Rhodoferax lacus</name>
    <dbReference type="NCBI Taxonomy" id="2184758"/>
    <lineage>
        <taxon>Bacteria</taxon>
        <taxon>Pseudomonadati</taxon>
        <taxon>Pseudomonadota</taxon>
        <taxon>Betaproteobacteria</taxon>
        <taxon>Burkholderiales</taxon>
        <taxon>Comamonadaceae</taxon>
        <taxon>Rhodoferax</taxon>
    </lineage>
</organism>
<dbReference type="InterPro" id="IPR020103">
    <property type="entry name" value="PsdUridine_synth_cat_dom_sf"/>
</dbReference>
<reference evidence="17 18" key="1">
    <citation type="submission" date="2018-05" db="EMBL/GenBank/DDBJ databases">
        <title>Rhodoferax soyangensis sp.nov., isolated from an oligotrophic freshwater lake.</title>
        <authorList>
            <person name="Park M."/>
        </authorList>
    </citation>
    <scope>NUCLEOTIDE SEQUENCE [LARGE SCALE GENOMIC DNA]</scope>
    <source>
        <strain evidence="17 18">IMCC26218</strain>
    </source>
</reference>
<dbReference type="Proteomes" id="UP000260665">
    <property type="component" value="Unassembled WGS sequence"/>
</dbReference>
<comment type="function">
    <text evidence="7">Dual specificity enzyme that catalyzes the synthesis of pseudouridine from uracil-746 in 23S ribosomal RNA and from uracil-32 in the anticodon stem and loop of transfer RNAs.</text>
</comment>
<proteinExistence type="inferred from homology"/>
<dbReference type="GO" id="GO:0160142">
    <property type="term" value="F:23S rRNA pseudouridine(746) synthase activity"/>
    <property type="evidence" value="ECO:0007669"/>
    <property type="project" value="UniProtKB-EC"/>
</dbReference>
<dbReference type="GO" id="GO:0160151">
    <property type="term" value="F:tRNA pseudouridine(32) synthase activity"/>
    <property type="evidence" value="ECO:0007669"/>
    <property type="project" value="UniProtKB-EC"/>
</dbReference>
<accession>A0A3E1RC04</accession>
<evidence type="ECO:0000256" key="10">
    <source>
        <dbReference type="ARBA" id="ARBA00039988"/>
    </source>
</evidence>
<dbReference type="OrthoDB" id="9785808at2"/>
<dbReference type="PROSITE" id="PS01129">
    <property type="entry name" value="PSI_RLU"/>
    <property type="match status" value="1"/>
</dbReference>
<dbReference type="InterPro" id="IPR050188">
    <property type="entry name" value="RluA_PseudoU_synthase"/>
</dbReference>
<evidence type="ECO:0000256" key="12">
    <source>
        <dbReference type="ARBA" id="ARBA00042372"/>
    </source>
</evidence>
<evidence type="ECO:0000256" key="11">
    <source>
        <dbReference type="ARBA" id="ARBA00041266"/>
    </source>
</evidence>
<feature type="domain" description="Pseudouridine synthase RsuA/RluA-like" evidence="16">
    <location>
        <begin position="17"/>
        <end position="170"/>
    </location>
</feature>
<dbReference type="InterPro" id="IPR006224">
    <property type="entry name" value="PsdUridine_synth_RluA-like_CS"/>
</dbReference>
<dbReference type="EC" id="5.4.99.28" evidence="8"/>
<dbReference type="AlphaFoldDB" id="A0A3E1RC04"/>
<evidence type="ECO:0000256" key="8">
    <source>
        <dbReference type="ARBA" id="ARBA00038944"/>
    </source>
</evidence>
<evidence type="ECO:0000256" key="7">
    <source>
        <dbReference type="ARBA" id="ARBA00037305"/>
    </source>
</evidence>
<dbReference type="EC" id="5.4.99.29" evidence="9"/>
<dbReference type="Pfam" id="PF00849">
    <property type="entry name" value="PseudoU_synth_2"/>
    <property type="match status" value="1"/>
</dbReference>
<dbReference type="PANTHER" id="PTHR21600">
    <property type="entry name" value="MITOCHONDRIAL RNA PSEUDOURIDINE SYNTHASE"/>
    <property type="match status" value="1"/>
</dbReference>
<name>A0A3E1RC04_9BURK</name>
<dbReference type="InterPro" id="IPR006145">
    <property type="entry name" value="PsdUridine_synth_RsuA/RluA"/>
</dbReference>
<dbReference type="EMBL" id="QFZK01000006">
    <property type="protein sequence ID" value="RFO96751.1"/>
    <property type="molecule type" value="Genomic_DNA"/>
</dbReference>
<evidence type="ECO:0000256" key="1">
    <source>
        <dbReference type="ARBA" id="ARBA00010876"/>
    </source>
</evidence>
<evidence type="ECO:0000256" key="5">
    <source>
        <dbReference type="ARBA" id="ARBA00036184"/>
    </source>
</evidence>
<evidence type="ECO:0000256" key="4">
    <source>
        <dbReference type="ARBA" id="ARBA00023235"/>
    </source>
</evidence>
<evidence type="ECO:0000313" key="18">
    <source>
        <dbReference type="Proteomes" id="UP000260665"/>
    </source>
</evidence>
<evidence type="ECO:0000259" key="16">
    <source>
        <dbReference type="Pfam" id="PF00849"/>
    </source>
</evidence>
<dbReference type="GO" id="GO:0008033">
    <property type="term" value="P:tRNA processing"/>
    <property type="evidence" value="ECO:0007669"/>
    <property type="project" value="UniProtKB-KW"/>
</dbReference>
<dbReference type="Gene3D" id="3.30.2350.10">
    <property type="entry name" value="Pseudouridine synthase"/>
    <property type="match status" value="1"/>
</dbReference>
<dbReference type="CDD" id="cd02869">
    <property type="entry name" value="PseudoU_synth_RluA_like"/>
    <property type="match status" value="1"/>
</dbReference>
<evidence type="ECO:0000256" key="9">
    <source>
        <dbReference type="ARBA" id="ARBA00038945"/>
    </source>
</evidence>
<keyword evidence="2" id="KW-0698">rRNA processing</keyword>
<dbReference type="GO" id="GO:0003723">
    <property type="term" value="F:RNA binding"/>
    <property type="evidence" value="ECO:0007669"/>
    <property type="project" value="InterPro"/>
</dbReference>
<evidence type="ECO:0000313" key="17">
    <source>
        <dbReference type="EMBL" id="RFO96751.1"/>
    </source>
</evidence>
<gene>
    <name evidence="17" type="ORF">DIC66_12110</name>
</gene>
<evidence type="ECO:0000256" key="13">
    <source>
        <dbReference type="ARBA" id="ARBA00042844"/>
    </source>
</evidence>